<keyword evidence="3 11" id="KW-0812">Transmembrane</keyword>
<evidence type="ECO:0000256" key="8">
    <source>
        <dbReference type="ARBA" id="ARBA00029556"/>
    </source>
</evidence>
<dbReference type="PANTHER" id="PTHR12804">
    <property type="entry name" value="MICROSOMAL SIGNAL PEPTIDASE 23 KD SUBUNIT SPC22/23"/>
    <property type="match status" value="1"/>
</dbReference>
<dbReference type="InterPro" id="IPR007653">
    <property type="entry name" value="SPC3"/>
</dbReference>
<keyword evidence="4 10" id="KW-0256">Endoplasmic reticulum</keyword>
<comment type="function">
    <text evidence="9">Essential component of the signal peptidase complex (SPC) which catalyzes the cleavage of N-terminal signal sequences from nascent proteins as they are translocated into the lumen of the endoplasmic reticulum. Essential for the SPC catalytic activity, possibly by stabilizing and positioning the active center of the complex close to the lumenal surface.</text>
</comment>
<keyword evidence="7 10" id="KW-0472">Membrane</keyword>
<evidence type="ECO:0000256" key="4">
    <source>
        <dbReference type="ARBA" id="ARBA00022824"/>
    </source>
</evidence>
<evidence type="ECO:0000256" key="10">
    <source>
        <dbReference type="PIRNR" id="PIRNR016089"/>
    </source>
</evidence>
<keyword evidence="13" id="KW-1185">Reference proteome</keyword>
<dbReference type="AlphaFoldDB" id="A0AAN9G6N9"/>
<evidence type="ECO:0000256" key="1">
    <source>
        <dbReference type="ARBA" id="ARBA00004648"/>
    </source>
</evidence>
<dbReference type="Proteomes" id="UP001374579">
    <property type="component" value="Unassembled WGS sequence"/>
</dbReference>
<dbReference type="GO" id="GO:0045047">
    <property type="term" value="P:protein targeting to ER"/>
    <property type="evidence" value="ECO:0007669"/>
    <property type="project" value="TreeGrafter"/>
</dbReference>
<evidence type="ECO:0000256" key="9">
    <source>
        <dbReference type="ARBA" id="ARBA00046080"/>
    </source>
</evidence>
<evidence type="ECO:0000256" key="2">
    <source>
        <dbReference type="ARBA" id="ARBA00009289"/>
    </source>
</evidence>
<proteinExistence type="inferred from homology"/>
<dbReference type="Pfam" id="PF04573">
    <property type="entry name" value="SPC22"/>
    <property type="match status" value="1"/>
</dbReference>
<dbReference type="EMBL" id="JBAMIC010000013">
    <property type="protein sequence ID" value="KAK7097321.1"/>
    <property type="molecule type" value="Genomic_DNA"/>
</dbReference>
<evidence type="ECO:0000313" key="13">
    <source>
        <dbReference type="Proteomes" id="UP001374579"/>
    </source>
</evidence>
<name>A0AAN9G6N9_9CAEN</name>
<dbReference type="GO" id="GO:0006465">
    <property type="term" value="P:signal peptide processing"/>
    <property type="evidence" value="ECO:0007669"/>
    <property type="project" value="UniProtKB-UniRule"/>
</dbReference>
<gene>
    <name evidence="12" type="ORF">V1264_004318</name>
</gene>
<evidence type="ECO:0000313" key="12">
    <source>
        <dbReference type="EMBL" id="KAK7097321.1"/>
    </source>
</evidence>
<evidence type="ECO:0000256" key="3">
    <source>
        <dbReference type="ARBA" id="ARBA00022692"/>
    </source>
</evidence>
<protein>
    <recommendedName>
        <fullName evidence="8 10">Signal peptidase complex subunit 3</fullName>
    </recommendedName>
</protein>
<sequence>MNTFLSRLNTIFAFTLSVMAALTFCCFLTTAFNSHKSKIDIGTSKVTVKNVPDYSADRERSDLGFVVFDMSADLTPLFNWNVKQLFLYLTAEYKTADNVLNQVVLWDKIIVRGENAILNLKNANTKYYFWDYGNGLKGNENVTMSLSWNVVPNAGTLPKVMGDGRHRIQFPTEYSAGRF</sequence>
<reference evidence="12 13" key="1">
    <citation type="submission" date="2024-02" db="EMBL/GenBank/DDBJ databases">
        <title>Chromosome-scale genome assembly of the rough periwinkle Littorina saxatilis.</title>
        <authorList>
            <person name="De Jode A."/>
            <person name="Faria R."/>
            <person name="Formenti G."/>
            <person name="Sims Y."/>
            <person name="Smith T.P."/>
            <person name="Tracey A."/>
            <person name="Wood J.M.D."/>
            <person name="Zagrodzka Z.B."/>
            <person name="Johannesson K."/>
            <person name="Butlin R.K."/>
            <person name="Leder E.H."/>
        </authorList>
    </citation>
    <scope>NUCLEOTIDE SEQUENCE [LARGE SCALE GENOMIC DNA]</scope>
    <source>
        <strain evidence="12">Snail1</strain>
        <tissue evidence="12">Muscle</tissue>
    </source>
</reference>
<dbReference type="GO" id="GO:0005787">
    <property type="term" value="C:signal peptidase complex"/>
    <property type="evidence" value="ECO:0007669"/>
    <property type="project" value="UniProtKB-UniRule"/>
</dbReference>
<evidence type="ECO:0000256" key="5">
    <source>
        <dbReference type="ARBA" id="ARBA00022968"/>
    </source>
</evidence>
<feature type="transmembrane region" description="Helical" evidence="11">
    <location>
        <begin position="12"/>
        <end position="32"/>
    </location>
</feature>
<dbReference type="PIRSF" id="PIRSF016089">
    <property type="entry name" value="SPC22"/>
    <property type="match status" value="1"/>
</dbReference>
<comment type="caution">
    <text evidence="12">The sequence shown here is derived from an EMBL/GenBank/DDBJ whole genome shotgun (WGS) entry which is preliminary data.</text>
</comment>
<keyword evidence="5" id="KW-0735">Signal-anchor</keyword>
<comment type="subcellular location">
    <subcellularLocation>
        <location evidence="1">Endoplasmic reticulum membrane</location>
        <topology evidence="1">Single-pass type II membrane protein</topology>
    </subcellularLocation>
</comment>
<evidence type="ECO:0000256" key="7">
    <source>
        <dbReference type="ARBA" id="ARBA00023136"/>
    </source>
</evidence>
<evidence type="ECO:0000256" key="11">
    <source>
        <dbReference type="SAM" id="Phobius"/>
    </source>
</evidence>
<dbReference type="PANTHER" id="PTHR12804:SF0">
    <property type="entry name" value="SIGNAL PEPTIDASE COMPLEX SUBUNIT 3"/>
    <property type="match status" value="1"/>
</dbReference>
<accession>A0AAN9G6N9</accession>
<organism evidence="12 13">
    <name type="scientific">Littorina saxatilis</name>
    <dbReference type="NCBI Taxonomy" id="31220"/>
    <lineage>
        <taxon>Eukaryota</taxon>
        <taxon>Metazoa</taxon>
        <taxon>Spiralia</taxon>
        <taxon>Lophotrochozoa</taxon>
        <taxon>Mollusca</taxon>
        <taxon>Gastropoda</taxon>
        <taxon>Caenogastropoda</taxon>
        <taxon>Littorinimorpha</taxon>
        <taxon>Littorinoidea</taxon>
        <taxon>Littorinidae</taxon>
        <taxon>Littorina</taxon>
    </lineage>
</organism>
<keyword evidence="6 11" id="KW-1133">Transmembrane helix</keyword>
<evidence type="ECO:0000256" key="6">
    <source>
        <dbReference type="ARBA" id="ARBA00022989"/>
    </source>
</evidence>
<comment type="similarity">
    <text evidence="2 10">Belongs to the SPCS3 family.</text>
</comment>